<proteinExistence type="predicted"/>
<dbReference type="PANTHER" id="PTHR32234:SF0">
    <property type="entry name" value="THIOL:DISULFIDE INTERCHANGE PROTEIN DSBD"/>
    <property type="match status" value="1"/>
</dbReference>
<dbReference type="GO" id="GO:0045454">
    <property type="term" value="P:cell redox homeostasis"/>
    <property type="evidence" value="ECO:0007669"/>
    <property type="project" value="TreeGrafter"/>
</dbReference>
<dbReference type="PANTHER" id="PTHR32234">
    <property type="entry name" value="THIOL:DISULFIDE INTERCHANGE PROTEIN DSBD"/>
    <property type="match status" value="1"/>
</dbReference>
<evidence type="ECO:0000313" key="1">
    <source>
        <dbReference type="EMBL" id="MCB4807422.1"/>
    </source>
</evidence>
<name>A0A9X1I463_9FLAO</name>
<dbReference type="SUPFAM" id="SSF52833">
    <property type="entry name" value="Thioredoxin-like"/>
    <property type="match status" value="1"/>
</dbReference>
<dbReference type="Pfam" id="PF13899">
    <property type="entry name" value="Thioredoxin_7"/>
    <property type="match status" value="1"/>
</dbReference>
<dbReference type="InterPro" id="IPR036249">
    <property type="entry name" value="Thioredoxin-like_sf"/>
</dbReference>
<keyword evidence="2" id="KW-1185">Reference proteome</keyword>
<comment type="caution">
    <text evidence="1">The sequence shown here is derived from an EMBL/GenBank/DDBJ whole genome shotgun (WGS) entry which is preliminary data.</text>
</comment>
<dbReference type="Gene3D" id="3.40.30.10">
    <property type="entry name" value="Glutaredoxin"/>
    <property type="match status" value="1"/>
</dbReference>
<protein>
    <submittedName>
        <fullName evidence="1">Thioredoxin family protein</fullName>
    </submittedName>
</protein>
<evidence type="ECO:0000313" key="2">
    <source>
        <dbReference type="Proteomes" id="UP001139286"/>
    </source>
</evidence>
<organism evidence="1 2">
    <name type="scientific">Neotamlana sargassicola</name>
    <dbReference type="NCBI Taxonomy" id="2883125"/>
    <lineage>
        <taxon>Bacteria</taxon>
        <taxon>Pseudomonadati</taxon>
        <taxon>Bacteroidota</taxon>
        <taxon>Flavobacteriia</taxon>
        <taxon>Flavobacteriales</taxon>
        <taxon>Flavobacteriaceae</taxon>
        <taxon>Neotamlana</taxon>
    </lineage>
</organism>
<dbReference type="GO" id="GO:0015035">
    <property type="term" value="F:protein-disulfide reductase activity"/>
    <property type="evidence" value="ECO:0007669"/>
    <property type="project" value="TreeGrafter"/>
</dbReference>
<sequence length="161" mass="18646">MKLKLVILSTLLGLYIQQTIIAQNTNAINWLSFSQLEDSLAIKPKKVFINFYADWCVYCKKKDKVAFKDKSVISKLNKDYYAVKMNAETTDTITFGNETFINKEIGKKRNPTHQIPLLLASRKNIPFSLPATVILNEQFIISERFFEYLDSEKLLDLLSRK</sequence>
<reference evidence="1" key="1">
    <citation type="submission" date="2021-10" db="EMBL/GenBank/DDBJ databases">
        <title>Tamlana sargassums sp. nov., and Tamlana laminarinivorans sp. nov., two new bacteria isolated from the brown alga.</title>
        <authorList>
            <person name="Li J."/>
        </authorList>
    </citation>
    <scope>NUCLEOTIDE SEQUENCE</scope>
    <source>
        <strain evidence="1">62-3</strain>
    </source>
</reference>
<dbReference type="Proteomes" id="UP001139286">
    <property type="component" value="Unassembled WGS sequence"/>
</dbReference>
<dbReference type="EMBL" id="JAJAPX010000001">
    <property type="protein sequence ID" value="MCB4807422.1"/>
    <property type="molecule type" value="Genomic_DNA"/>
</dbReference>
<gene>
    <name evidence="1" type="ORF">LG651_04095</name>
</gene>
<accession>A0A9X1I463</accession>
<dbReference type="AlphaFoldDB" id="A0A9X1I463"/>